<keyword evidence="3" id="KW-1185">Reference proteome</keyword>
<comment type="caution">
    <text evidence="2">The sequence shown here is derived from an EMBL/GenBank/DDBJ whole genome shotgun (WGS) entry which is preliminary data.</text>
</comment>
<dbReference type="Proteomes" id="UP001500740">
    <property type="component" value="Unassembled WGS sequence"/>
</dbReference>
<evidence type="ECO:0000313" key="3">
    <source>
        <dbReference type="Proteomes" id="UP001500740"/>
    </source>
</evidence>
<dbReference type="RefSeq" id="WP_343784110.1">
    <property type="nucleotide sequence ID" value="NZ_BAAACZ010000024.1"/>
</dbReference>
<feature type="transmembrane region" description="Helical" evidence="1">
    <location>
        <begin position="6"/>
        <end position="27"/>
    </location>
</feature>
<evidence type="ECO:0000256" key="1">
    <source>
        <dbReference type="SAM" id="Phobius"/>
    </source>
</evidence>
<accession>A0ABN1A687</accession>
<evidence type="ECO:0000313" key="2">
    <source>
        <dbReference type="EMBL" id="GAA0468447.1"/>
    </source>
</evidence>
<gene>
    <name evidence="2" type="ORF">GCM10008935_25370</name>
</gene>
<name>A0ABN1A687_9BACI</name>
<dbReference type="EMBL" id="BAAACZ010000024">
    <property type="protein sequence ID" value="GAA0468447.1"/>
    <property type="molecule type" value="Genomic_DNA"/>
</dbReference>
<proteinExistence type="predicted"/>
<keyword evidence="1" id="KW-0472">Membrane</keyword>
<keyword evidence="1" id="KW-0812">Transmembrane</keyword>
<evidence type="ECO:0008006" key="4">
    <source>
        <dbReference type="Google" id="ProtNLM"/>
    </source>
</evidence>
<sequence>MDKRKLQIGCLIYIVFGVFITTMYFTFTDGDLFRSYFDWTDLFDAFFGSVHAFDNNPFNT</sequence>
<organism evidence="2 3">
    <name type="scientific">Alkalibacillus silvisoli</name>
    <dbReference type="NCBI Taxonomy" id="392823"/>
    <lineage>
        <taxon>Bacteria</taxon>
        <taxon>Bacillati</taxon>
        <taxon>Bacillota</taxon>
        <taxon>Bacilli</taxon>
        <taxon>Bacillales</taxon>
        <taxon>Bacillaceae</taxon>
        <taxon>Alkalibacillus</taxon>
    </lineage>
</organism>
<reference evidence="2 3" key="1">
    <citation type="journal article" date="2019" name="Int. J. Syst. Evol. Microbiol.">
        <title>The Global Catalogue of Microorganisms (GCM) 10K type strain sequencing project: providing services to taxonomists for standard genome sequencing and annotation.</title>
        <authorList>
            <consortium name="The Broad Institute Genomics Platform"/>
            <consortium name="The Broad Institute Genome Sequencing Center for Infectious Disease"/>
            <person name="Wu L."/>
            <person name="Ma J."/>
        </authorList>
    </citation>
    <scope>NUCLEOTIDE SEQUENCE [LARGE SCALE GENOMIC DNA]</scope>
    <source>
        <strain evidence="2 3">JCM 14193</strain>
    </source>
</reference>
<protein>
    <recommendedName>
        <fullName evidence="4">DUF4306 domain-containing protein</fullName>
    </recommendedName>
</protein>
<keyword evidence="1" id="KW-1133">Transmembrane helix</keyword>